<evidence type="ECO:0000259" key="14">
    <source>
        <dbReference type="PROSITE" id="PS50011"/>
    </source>
</evidence>
<dbReference type="InterPro" id="IPR017441">
    <property type="entry name" value="Protein_kinase_ATP_BS"/>
</dbReference>
<evidence type="ECO:0000313" key="15">
    <source>
        <dbReference type="EnsemblPlants" id="ORUFI02G07280.1"/>
    </source>
</evidence>
<keyword evidence="10" id="KW-0547">Nucleotide-binding</keyword>
<evidence type="ECO:0000256" key="7">
    <source>
        <dbReference type="ARBA" id="ARBA00023136"/>
    </source>
</evidence>
<reference evidence="16" key="1">
    <citation type="submission" date="2013-06" db="EMBL/GenBank/DDBJ databases">
        <authorList>
            <person name="Zhao Q."/>
        </authorList>
    </citation>
    <scope>NUCLEOTIDE SEQUENCE</scope>
    <source>
        <strain evidence="16">cv. W1943</strain>
    </source>
</reference>
<keyword evidence="9" id="KW-0325">Glycoprotein</keyword>
<dbReference type="PROSITE" id="PS50011">
    <property type="entry name" value="PROTEIN_KINASE_DOM"/>
    <property type="match status" value="1"/>
</dbReference>
<keyword evidence="7 12" id="KW-0472">Membrane</keyword>
<feature type="chain" id="PRO_5002368574" description="Protein kinase domain-containing protein" evidence="13">
    <location>
        <begin position="26"/>
        <end position="849"/>
    </location>
</feature>
<dbReference type="OMA" id="FIGEGFT"/>
<dbReference type="SUPFAM" id="SSF56112">
    <property type="entry name" value="Protein kinase-like (PK-like)"/>
    <property type="match status" value="1"/>
</dbReference>
<keyword evidence="8" id="KW-0675">Receptor</keyword>
<sequence>MAAAALPRLLLAAAVLCAAFAPVSGFTDPSDALGLWELYRTLDSPWQLSGWTSQGGDPCGRGGEQRPWHGVLCRDSSIVALNISGLGVGGWLGLELLKFYSLKILPVFNFFASLNHDDRRDVSFNNIAGEIPRNLPPSVEYLNLSHNKLSGIIGDVFVNMESLGTMDLSFNSFSGDLPTSFSSLKNLHHLYLQHNEFTGSVILLADLPLSSLNIENNSFSGYVPGTFESIPELRIDGNQFQPGFKRASPSFTRSAHSPPTPHPPPSSPPPPMSPPPPAVKENLKHKPEPLKPSVSHSSMYNHNQHRKSHSRVTAAAIATVTGTAFVLLIVGLVLKSCTYSPKSTANNAKSPPANVEKVPKANEVLYSWNSLMNDCEASSSDVIKPERAMKTKVWAKTSKNFLTAKQFQAVDILAATRNFSKECFIGEGFTGQVYRGDFPGGQLLAIKKINMVDLSLSEQDELIDMLGKMSNLKHPNISALVGYCVEFGHCALLYEYAENGSLDDILFSAATRSRALSWKARMKIALGVAYALEFMHSTCSPPVVHGNIKATNILLDAQLMPYLSHCGLARLSQFVSAIRTDSEALNSGKGYVAPELTDPATDSIKADIYSFGVILLVLLTGQKAFDSSRRQNEQFLVDWASPHLHNLDSLERITDPRIHASMPPQAISTLGNIILLCIKKSPELRPPMTVITDKLLKLVQSTGLQKTSTTTQHLEVDAQEPSFKTTRPYFEPSFTGSLPERPRLATLLQSQIDKRVNRHVQVYGKMANAKSEGDKTIAGKNLSGYVPSVLGSLVLLRRLNLHGNLRDELRLCLSRPPPSVTGSAACSRPRVAAAVLVRREREGGGERLG</sequence>
<dbReference type="SUPFAM" id="SSF52058">
    <property type="entry name" value="L domain-like"/>
    <property type="match status" value="1"/>
</dbReference>
<keyword evidence="10" id="KW-0067">ATP-binding</keyword>
<feature type="signal peptide" evidence="13">
    <location>
        <begin position="1"/>
        <end position="25"/>
    </location>
</feature>
<dbReference type="Gene3D" id="1.10.510.10">
    <property type="entry name" value="Transferase(Phosphotransferase) domain 1"/>
    <property type="match status" value="1"/>
</dbReference>
<feature type="transmembrane region" description="Helical" evidence="12">
    <location>
        <begin position="78"/>
        <end position="97"/>
    </location>
</feature>
<dbReference type="FunFam" id="3.80.10.10:FF:000062">
    <property type="entry name" value="protein STRUBBELIG-RECEPTOR FAMILY 3"/>
    <property type="match status" value="1"/>
</dbReference>
<name>A0A0E0NB48_ORYRU</name>
<dbReference type="GO" id="GO:0004672">
    <property type="term" value="F:protein kinase activity"/>
    <property type="evidence" value="ECO:0007669"/>
    <property type="project" value="InterPro"/>
</dbReference>
<evidence type="ECO:0000256" key="1">
    <source>
        <dbReference type="ARBA" id="ARBA00004162"/>
    </source>
</evidence>
<keyword evidence="2" id="KW-0433">Leucine-rich repeat</keyword>
<dbReference type="EnsemblPlants" id="ORUFI02G07280.1">
    <property type="protein sequence ID" value="ORUFI02G07280.1"/>
    <property type="gene ID" value="ORUFI02G07280"/>
</dbReference>
<feature type="region of interest" description="Disordered" evidence="11">
    <location>
        <begin position="244"/>
        <end position="307"/>
    </location>
</feature>
<dbReference type="InterPro" id="IPR001611">
    <property type="entry name" value="Leu-rich_rpt"/>
</dbReference>
<dbReference type="Gramene" id="ORUFI02G07280.1">
    <property type="protein sequence ID" value="ORUFI02G07280.1"/>
    <property type="gene ID" value="ORUFI02G07280"/>
</dbReference>
<dbReference type="FunFam" id="1.10.510.10:FF:000479">
    <property type="entry name" value="Leucine-rich repeat receptor-like protein kinase"/>
    <property type="match status" value="1"/>
</dbReference>
<evidence type="ECO:0000256" key="10">
    <source>
        <dbReference type="PROSITE-ProRule" id="PRU10141"/>
    </source>
</evidence>
<evidence type="ECO:0000256" key="5">
    <source>
        <dbReference type="ARBA" id="ARBA00022737"/>
    </source>
</evidence>
<evidence type="ECO:0000256" key="4">
    <source>
        <dbReference type="ARBA" id="ARBA00022729"/>
    </source>
</evidence>
<feature type="transmembrane region" description="Helical" evidence="12">
    <location>
        <begin position="312"/>
        <end position="334"/>
    </location>
</feature>
<proteinExistence type="predicted"/>
<reference evidence="15" key="2">
    <citation type="submission" date="2015-06" db="UniProtKB">
        <authorList>
            <consortium name="EnsemblPlants"/>
        </authorList>
    </citation>
    <scope>IDENTIFICATION</scope>
</reference>
<dbReference type="AlphaFoldDB" id="A0A0E0NB48"/>
<keyword evidence="4 13" id="KW-0732">Signal</keyword>
<dbReference type="Gene3D" id="3.80.10.10">
    <property type="entry name" value="Ribonuclease Inhibitor"/>
    <property type="match status" value="1"/>
</dbReference>
<dbReference type="InterPro" id="IPR011009">
    <property type="entry name" value="Kinase-like_dom_sf"/>
</dbReference>
<dbReference type="Pfam" id="PF13855">
    <property type="entry name" value="LRR_8"/>
    <property type="match status" value="1"/>
</dbReference>
<dbReference type="PANTHER" id="PTHR48007:SF34">
    <property type="entry name" value="PROTEIN STRUBBELIG-RECEPTOR FAMILY 8 ISOFORM X1"/>
    <property type="match status" value="1"/>
</dbReference>
<accession>A0A0E0NB48</accession>
<keyword evidence="5" id="KW-0677">Repeat</keyword>
<evidence type="ECO:0000256" key="8">
    <source>
        <dbReference type="ARBA" id="ARBA00023170"/>
    </source>
</evidence>
<evidence type="ECO:0000256" key="3">
    <source>
        <dbReference type="ARBA" id="ARBA00022692"/>
    </source>
</evidence>
<dbReference type="InterPro" id="IPR001245">
    <property type="entry name" value="Ser-Thr/Tyr_kinase_cat_dom"/>
</dbReference>
<evidence type="ECO:0000256" key="13">
    <source>
        <dbReference type="SAM" id="SignalP"/>
    </source>
</evidence>
<dbReference type="Pfam" id="PF07714">
    <property type="entry name" value="PK_Tyr_Ser-Thr"/>
    <property type="match status" value="1"/>
</dbReference>
<evidence type="ECO:0000256" key="11">
    <source>
        <dbReference type="SAM" id="MobiDB-lite"/>
    </source>
</evidence>
<protein>
    <recommendedName>
        <fullName evidence="14">Protein kinase domain-containing protein</fullName>
    </recommendedName>
</protein>
<evidence type="ECO:0000256" key="6">
    <source>
        <dbReference type="ARBA" id="ARBA00022989"/>
    </source>
</evidence>
<dbReference type="Proteomes" id="UP000008022">
    <property type="component" value="Unassembled WGS sequence"/>
</dbReference>
<dbReference type="PROSITE" id="PS00107">
    <property type="entry name" value="PROTEIN_KINASE_ATP"/>
    <property type="match status" value="1"/>
</dbReference>
<keyword evidence="3 12" id="KW-0812">Transmembrane</keyword>
<dbReference type="eggNOG" id="ENOG502SKN4">
    <property type="taxonomic scope" value="Eukaryota"/>
</dbReference>
<dbReference type="STRING" id="4529.A0A0E0NB48"/>
<keyword evidence="6 12" id="KW-1133">Transmembrane helix</keyword>
<dbReference type="InterPro" id="IPR032675">
    <property type="entry name" value="LRR_dom_sf"/>
</dbReference>
<comment type="subcellular location">
    <subcellularLocation>
        <location evidence="1">Cell membrane</location>
        <topology evidence="1">Single-pass membrane protein</topology>
    </subcellularLocation>
</comment>
<organism evidence="15 16">
    <name type="scientific">Oryza rufipogon</name>
    <name type="common">Brownbeard rice</name>
    <name type="synonym">Asian wild rice</name>
    <dbReference type="NCBI Taxonomy" id="4529"/>
    <lineage>
        <taxon>Eukaryota</taxon>
        <taxon>Viridiplantae</taxon>
        <taxon>Streptophyta</taxon>
        <taxon>Embryophyta</taxon>
        <taxon>Tracheophyta</taxon>
        <taxon>Spermatophyta</taxon>
        <taxon>Magnoliopsida</taxon>
        <taxon>Liliopsida</taxon>
        <taxon>Poales</taxon>
        <taxon>Poaceae</taxon>
        <taxon>BOP clade</taxon>
        <taxon>Oryzoideae</taxon>
        <taxon>Oryzeae</taxon>
        <taxon>Oryzinae</taxon>
        <taxon>Oryza</taxon>
    </lineage>
</organism>
<feature type="compositionally biased region" description="Pro residues" evidence="11">
    <location>
        <begin position="258"/>
        <end position="278"/>
    </location>
</feature>
<dbReference type="GO" id="GO:0005886">
    <property type="term" value="C:plasma membrane"/>
    <property type="evidence" value="ECO:0007669"/>
    <property type="project" value="UniProtKB-SubCell"/>
</dbReference>
<keyword evidence="16" id="KW-1185">Reference proteome</keyword>
<dbReference type="Gene3D" id="3.30.200.20">
    <property type="entry name" value="Phosphorylase Kinase, domain 1"/>
    <property type="match status" value="1"/>
</dbReference>
<evidence type="ECO:0000256" key="9">
    <source>
        <dbReference type="ARBA" id="ARBA00023180"/>
    </source>
</evidence>
<dbReference type="InterPro" id="IPR046959">
    <property type="entry name" value="PRK1-6/SRF4-like"/>
</dbReference>
<feature type="domain" description="Protein kinase" evidence="14">
    <location>
        <begin position="419"/>
        <end position="696"/>
    </location>
</feature>
<evidence type="ECO:0000313" key="16">
    <source>
        <dbReference type="Proteomes" id="UP000008022"/>
    </source>
</evidence>
<dbReference type="GO" id="GO:0005524">
    <property type="term" value="F:ATP binding"/>
    <property type="evidence" value="ECO:0007669"/>
    <property type="project" value="UniProtKB-UniRule"/>
</dbReference>
<dbReference type="PANTHER" id="PTHR48007">
    <property type="entry name" value="LEUCINE-RICH REPEAT RECEPTOR-LIKE PROTEIN KINASE PXC1"/>
    <property type="match status" value="1"/>
</dbReference>
<feature type="binding site" evidence="10">
    <location>
        <position position="448"/>
    </location>
    <ligand>
        <name>ATP</name>
        <dbReference type="ChEBI" id="CHEBI:30616"/>
    </ligand>
</feature>
<evidence type="ECO:0000256" key="12">
    <source>
        <dbReference type="SAM" id="Phobius"/>
    </source>
</evidence>
<evidence type="ECO:0000256" key="2">
    <source>
        <dbReference type="ARBA" id="ARBA00022614"/>
    </source>
</evidence>
<dbReference type="InterPro" id="IPR000719">
    <property type="entry name" value="Prot_kinase_dom"/>
</dbReference>